<evidence type="ECO:0000313" key="7">
    <source>
        <dbReference type="EMBL" id="MBB6487297.1"/>
    </source>
</evidence>
<dbReference type="InterPro" id="IPR015422">
    <property type="entry name" value="PyrdxlP-dep_Trfase_small"/>
</dbReference>
<dbReference type="GO" id="GO:0003700">
    <property type="term" value="F:DNA-binding transcription factor activity"/>
    <property type="evidence" value="ECO:0007669"/>
    <property type="project" value="InterPro"/>
</dbReference>
<protein>
    <submittedName>
        <fullName evidence="7">DNA-binding transcriptional MocR family regulator</fullName>
    </submittedName>
</protein>
<proteinExistence type="inferred from homology"/>
<dbReference type="Pfam" id="PF00392">
    <property type="entry name" value="GntR"/>
    <property type="match status" value="1"/>
</dbReference>
<evidence type="ECO:0000256" key="3">
    <source>
        <dbReference type="ARBA" id="ARBA00023015"/>
    </source>
</evidence>
<evidence type="ECO:0000256" key="2">
    <source>
        <dbReference type="ARBA" id="ARBA00022898"/>
    </source>
</evidence>
<dbReference type="SUPFAM" id="SSF46785">
    <property type="entry name" value="Winged helix' DNA-binding domain"/>
    <property type="match status" value="1"/>
</dbReference>
<dbReference type="CDD" id="cd00609">
    <property type="entry name" value="AAT_like"/>
    <property type="match status" value="1"/>
</dbReference>
<dbReference type="EMBL" id="JACHBG010000013">
    <property type="protein sequence ID" value="MBB6487297.1"/>
    <property type="molecule type" value="Genomic_DNA"/>
</dbReference>
<keyword evidence="2" id="KW-0663">Pyridoxal phosphate</keyword>
<dbReference type="GO" id="GO:0030170">
    <property type="term" value="F:pyridoxal phosphate binding"/>
    <property type="evidence" value="ECO:0007669"/>
    <property type="project" value="InterPro"/>
</dbReference>
<dbReference type="GO" id="GO:0003677">
    <property type="term" value="F:DNA binding"/>
    <property type="evidence" value="ECO:0007669"/>
    <property type="project" value="UniProtKB-KW"/>
</dbReference>
<dbReference type="PROSITE" id="PS50949">
    <property type="entry name" value="HTH_GNTR"/>
    <property type="match status" value="1"/>
</dbReference>
<dbReference type="InterPro" id="IPR036390">
    <property type="entry name" value="WH_DNA-bd_sf"/>
</dbReference>
<keyword evidence="4 7" id="KW-0238">DNA-binding</keyword>
<evidence type="ECO:0000256" key="5">
    <source>
        <dbReference type="ARBA" id="ARBA00023163"/>
    </source>
</evidence>
<dbReference type="PANTHER" id="PTHR46577:SF2">
    <property type="entry name" value="TRANSCRIPTIONAL REGULATORY PROTEIN"/>
    <property type="match status" value="1"/>
</dbReference>
<dbReference type="InterPro" id="IPR004839">
    <property type="entry name" value="Aminotransferase_I/II_large"/>
</dbReference>
<organism evidence="7 8">
    <name type="scientific">Rhizobium lusitanum</name>
    <dbReference type="NCBI Taxonomy" id="293958"/>
    <lineage>
        <taxon>Bacteria</taxon>
        <taxon>Pseudomonadati</taxon>
        <taxon>Pseudomonadota</taxon>
        <taxon>Alphaproteobacteria</taxon>
        <taxon>Hyphomicrobiales</taxon>
        <taxon>Rhizobiaceae</taxon>
        <taxon>Rhizobium/Agrobacterium group</taxon>
        <taxon>Rhizobium</taxon>
    </lineage>
</organism>
<comment type="similarity">
    <text evidence="1">In the C-terminal section; belongs to the class-I pyridoxal-phosphate-dependent aminotransferase family.</text>
</comment>
<evidence type="ECO:0000259" key="6">
    <source>
        <dbReference type="PROSITE" id="PS50949"/>
    </source>
</evidence>
<dbReference type="PANTHER" id="PTHR46577">
    <property type="entry name" value="HTH-TYPE TRANSCRIPTIONAL REGULATORY PROTEIN GABR"/>
    <property type="match status" value="1"/>
</dbReference>
<dbReference type="Gene3D" id="1.10.10.10">
    <property type="entry name" value="Winged helix-like DNA-binding domain superfamily/Winged helix DNA-binding domain"/>
    <property type="match status" value="1"/>
</dbReference>
<dbReference type="SUPFAM" id="SSF53383">
    <property type="entry name" value="PLP-dependent transferases"/>
    <property type="match status" value="1"/>
</dbReference>
<keyword evidence="5" id="KW-0804">Transcription</keyword>
<dbReference type="InterPro" id="IPR036388">
    <property type="entry name" value="WH-like_DNA-bd_sf"/>
</dbReference>
<name>A0A7X0MDW1_9HYPH</name>
<dbReference type="SMART" id="SM00345">
    <property type="entry name" value="HTH_GNTR"/>
    <property type="match status" value="1"/>
</dbReference>
<dbReference type="RefSeq" id="WP_184708070.1">
    <property type="nucleotide sequence ID" value="NZ_JACHBG010000013.1"/>
</dbReference>
<evidence type="ECO:0000256" key="4">
    <source>
        <dbReference type="ARBA" id="ARBA00023125"/>
    </source>
</evidence>
<dbReference type="Gene3D" id="3.40.640.10">
    <property type="entry name" value="Type I PLP-dependent aspartate aminotransferase-like (Major domain)"/>
    <property type="match status" value="1"/>
</dbReference>
<dbReference type="AlphaFoldDB" id="A0A7X0MDW1"/>
<dbReference type="InterPro" id="IPR000524">
    <property type="entry name" value="Tscrpt_reg_HTH_GntR"/>
</dbReference>
<accession>A0A7X0MDW1</accession>
<dbReference type="InterPro" id="IPR015421">
    <property type="entry name" value="PyrdxlP-dep_Trfase_major"/>
</dbReference>
<dbReference type="Pfam" id="PF00155">
    <property type="entry name" value="Aminotran_1_2"/>
    <property type="match status" value="1"/>
</dbReference>
<feature type="domain" description="HTH gntR-type" evidence="6">
    <location>
        <begin position="16"/>
        <end position="84"/>
    </location>
</feature>
<dbReference type="Proteomes" id="UP000565576">
    <property type="component" value="Unassembled WGS sequence"/>
</dbReference>
<gene>
    <name evidence="7" type="ORF">GGD46_004599</name>
</gene>
<reference evidence="7 8" key="1">
    <citation type="submission" date="2020-08" db="EMBL/GenBank/DDBJ databases">
        <title>Genomic Encyclopedia of Type Strains, Phase IV (KMG-V): Genome sequencing to study the core and pangenomes of soil and plant-associated prokaryotes.</title>
        <authorList>
            <person name="Whitman W."/>
        </authorList>
    </citation>
    <scope>NUCLEOTIDE SEQUENCE [LARGE SCALE GENOMIC DNA]</scope>
    <source>
        <strain evidence="7 8">SEMIA 4060</strain>
    </source>
</reference>
<keyword evidence="3" id="KW-0805">Transcription regulation</keyword>
<dbReference type="Gene3D" id="3.90.1150.10">
    <property type="entry name" value="Aspartate Aminotransferase, domain 1"/>
    <property type="match status" value="1"/>
</dbReference>
<evidence type="ECO:0000256" key="1">
    <source>
        <dbReference type="ARBA" id="ARBA00005384"/>
    </source>
</evidence>
<dbReference type="InterPro" id="IPR015424">
    <property type="entry name" value="PyrdxlP-dep_Trfase"/>
</dbReference>
<evidence type="ECO:0000313" key="8">
    <source>
        <dbReference type="Proteomes" id="UP000565576"/>
    </source>
</evidence>
<sequence length="442" mass="47630">MSGNRDAAWFAEKLNDRTIRGIALETSALIRAGALPVGTKLPPIRDLAFALGISPATLSEAWSELRRQKIISGRGRNGTWVSGDRFINQPARLASAGHYGDHVLDLTSAGPDVQLLPQLEAAMAYGASAANLNSYERSRILPELEAAVRKTWPYEPEALLATNGGYNAVYTLINALVMPGAAVAIEDPTGMRLLDILEDRGARIIPVRCDEEGPLASSLEEAMKYRPVAFVFQPRLHSVTGQSVSATRMAKLAEILRDKDTLIVEDDGVADISAAPRQSMGHLYPDRVIHILSFSKTHGPDLRLAVLSSSRAIVDQIQSYRSFSAGWTSRILQSAAAWLLRDPATEACLDHARNVYAKRRAALIDALGEREVPALHGAGLCAWIPISSEPFAMVTLAARGIAVSPGAKFSILPSSHLRVVTATLSERLEEVADAIALAAIHT</sequence>
<comment type="caution">
    <text evidence="7">The sequence shown here is derived from an EMBL/GenBank/DDBJ whole genome shotgun (WGS) entry which is preliminary data.</text>
</comment>
<dbReference type="InterPro" id="IPR051446">
    <property type="entry name" value="HTH_trans_reg/aminotransferase"/>
</dbReference>